<name>A0A4Y2IL61_ARAVE</name>
<comment type="caution">
    <text evidence="2">The sequence shown here is derived from an EMBL/GenBank/DDBJ whole genome shotgun (WGS) entry which is preliminary data.</text>
</comment>
<organism evidence="2 3">
    <name type="scientific">Araneus ventricosus</name>
    <name type="common">Orbweaver spider</name>
    <name type="synonym">Epeira ventricosa</name>
    <dbReference type="NCBI Taxonomy" id="182803"/>
    <lineage>
        <taxon>Eukaryota</taxon>
        <taxon>Metazoa</taxon>
        <taxon>Ecdysozoa</taxon>
        <taxon>Arthropoda</taxon>
        <taxon>Chelicerata</taxon>
        <taxon>Arachnida</taxon>
        <taxon>Araneae</taxon>
        <taxon>Araneomorphae</taxon>
        <taxon>Entelegynae</taxon>
        <taxon>Araneoidea</taxon>
        <taxon>Araneidae</taxon>
        <taxon>Araneus</taxon>
    </lineage>
</organism>
<proteinExistence type="predicted"/>
<evidence type="ECO:0000256" key="1">
    <source>
        <dbReference type="SAM" id="MobiDB-lite"/>
    </source>
</evidence>
<accession>A0A4Y2IL61</accession>
<evidence type="ECO:0000313" key="2">
    <source>
        <dbReference type="EMBL" id="GBM77949.1"/>
    </source>
</evidence>
<dbReference type="Proteomes" id="UP000499080">
    <property type="component" value="Unassembled WGS sequence"/>
</dbReference>
<gene>
    <name evidence="2" type="ORF">AVEN_188958_1</name>
</gene>
<sequence>MKDSRAGSPVKGGNSAYPILMEGSNTQRRSEIVPKLIKNDEVATSWFKITTSQARRTSAAWWSESRSESFDSNPLHYQWPSGLRHGMAEEHESEEEGHVFFPQALLLTNAINGSILVPPVGLGDVTFSAR</sequence>
<evidence type="ECO:0000313" key="3">
    <source>
        <dbReference type="Proteomes" id="UP000499080"/>
    </source>
</evidence>
<reference evidence="2 3" key="1">
    <citation type="journal article" date="2019" name="Sci. Rep.">
        <title>Orb-weaving spider Araneus ventricosus genome elucidates the spidroin gene catalogue.</title>
        <authorList>
            <person name="Kono N."/>
            <person name="Nakamura H."/>
            <person name="Ohtoshi R."/>
            <person name="Moran D.A.P."/>
            <person name="Shinohara A."/>
            <person name="Yoshida Y."/>
            <person name="Fujiwara M."/>
            <person name="Mori M."/>
            <person name="Tomita M."/>
            <person name="Arakawa K."/>
        </authorList>
    </citation>
    <scope>NUCLEOTIDE SEQUENCE [LARGE SCALE GENOMIC DNA]</scope>
</reference>
<dbReference type="AlphaFoldDB" id="A0A4Y2IL61"/>
<feature type="region of interest" description="Disordered" evidence="1">
    <location>
        <begin position="1"/>
        <end position="23"/>
    </location>
</feature>
<dbReference type="EMBL" id="BGPR01002722">
    <property type="protein sequence ID" value="GBM77949.1"/>
    <property type="molecule type" value="Genomic_DNA"/>
</dbReference>
<keyword evidence="3" id="KW-1185">Reference proteome</keyword>
<protein>
    <submittedName>
        <fullName evidence="2">Uncharacterized protein</fullName>
    </submittedName>
</protein>